<dbReference type="AlphaFoldDB" id="A0A915HFP5"/>
<evidence type="ECO:0000256" key="3">
    <source>
        <dbReference type="ARBA" id="ARBA00022490"/>
    </source>
</evidence>
<feature type="compositionally biased region" description="Basic and acidic residues" evidence="6">
    <location>
        <begin position="1"/>
        <end position="11"/>
    </location>
</feature>
<evidence type="ECO:0000256" key="4">
    <source>
        <dbReference type="ARBA" id="ARBA00022553"/>
    </source>
</evidence>
<dbReference type="Gene3D" id="2.30.29.30">
    <property type="entry name" value="Pleckstrin-homology domain (PH domain)/Phosphotyrosine-binding domain (PTB)"/>
    <property type="match status" value="1"/>
</dbReference>
<evidence type="ECO:0000256" key="6">
    <source>
        <dbReference type="SAM" id="MobiDB-lite"/>
    </source>
</evidence>
<dbReference type="InterPro" id="IPR011993">
    <property type="entry name" value="PH-like_dom_sf"/>
</dbReference>
<feature type="domain" description="PID" evidence="7">
    <location>
        <begin position="165"/>
        <end position="304"/>
    </location>
</feature>
<dbReference type="PROSITE" id="PS01179">
    <property type="entry name" value="PID"/>
    <property type="match status" value="1"/>
</dbReference>
<comment type="subcellular location">
    <subcellularLocation>
        <location evidence="1">Cytoplasm</location>
    </subcellularLocation>
</comment>
<evidence type="ECO:0000313" key="9">
    <source>
        <dbReference type="WBParaSite" id="nRc.2.0.1.t00470-RA"/>
    </source>
</evidence>
<feature type="region of interest" description="Disordered" evidence="6">
    <location>
        <begin position="1"/>
        <end position="141"/>
    </location>
</feature>
<keyword evidence="4" id="KW-0597">Phosphoprotein</keyword>
<dbReference type="CDD" id="cd01215">
    <property type="entry name" value="PTB_Dab"/>
    <property type="match status" value="1"/>
</dbReference>
<sequence length="388" mass="43061">MPGLEKLKEDVSPAVVHNGGGSSFDLSGSYSSFQDENDDSTKKSVLASSEYKLFSSSPSKMKKEQQQQQKRNSKMSKSFDTMTADFDDDGGVNNDDYKTTSIKNGKKSLPKPFAKKQKSSSSSLNNSATLKNGDATIMNGDAKTSFKKKSTLNGKNKDDPFRFAGDGVDFKCKLIGFQEVNQPRGDQMCQDAIQTCKAIVKRKGEHKQRIVLNISLEGLKIKDGVSGMVLHSFPVSKVSFIAKDTTDNRAFGFIYGVSDHEHHFYAVKTEKTADSIVFSIRDMFQIVYEMKKKQVEQAKQSHQKNGQEMIKNKSIGDDQDHKTPSNDNQSPVANLLDLETELENLEQGMQNMKNWVIMPDDGNNTATAVNRTNNQFSSSDTTSSTWAT</sequence>
<dbReference type="InterPro" id="IPR006020">
    <property type="entry name" value="PTB/PI_dom"/>
</dbReference>
<feature type="region of interest" description="Disordered" evidence="6">
    <location>
        <begin position="366"/>
        <end position="388"/>
    </location>
</feature>
<evidence type="ECO:0000313" key="8">
    <source>
        <dbReference type="Proteomes" id="UP000887565"/>
    </source>
</evidence>
<keyword evidence="2" id="KW-0217">Developmental protein</keyword>
<dbReference type="GO" id="GO:0030154">
    <property type="term" value="P:cell differentiation"/>
    <property type="evidence" value="ECO:0007669"/>
    <property type="project" value="UniProtKB-KW"/>
</dbReference>
<dbReference type="PANTHER" id="PTHR47695:SF3">
    <property type="entry name" value="PID DOMAIN-CONTAINING PROTEIN"/>
    <property type="match status" value="1"/>
</dbReference>
<dbReference type="WBParaSite" id="nRc.2.0.1.t00470-RA">
    <property type="protein sequence ID" value="nRc.2.0.1.t00470-RA"/>
    <property type="gene ID" value="nRc.2.0.1.g00470"/>
</dbReference>
<dbReference type="GO" id="GO:0005737">
    <property type="term" value="C:cytoplasm"/>
    <property type="evidence" value="ECO:0007669"/>
    <property type="project" value="UniProtKB-SubCell"/>
</dbReference>
<protein>
    <submittedName>
        <fullName evidence="9">PID domain-containing protein</fullName>
    </submittedName>
</protein>
<dbReference type="SUPFAM" id="SSF50729">
    <property type="entry name" value="PH domain-like"/>
    <property type="match status" value="1"/>
</dbReference>
<reference evidence="9" key="1">
    <citation type="submission" date="2022-11" db="UniProtKB">
        <authorList>
            <consortium name="WormBaseParasite"/>
        </authorList>
    </citation>
    <scope>IDENTIFICATION</scope>
</reference>
<feature type="compositionally biased region" description="Basic residues" evidence="6">
    <location>
        <begin position="104"/>
        <end position="118"/>
    </location>
</feature>
<feature type="compositionally biased region" description="Low complexity" evidence="6">
    <location>
        <begin position="66"/>
        <end position="78"/>
    </location>
</feature>
<evidence type="ECO:0000256" key="5">
    <source>
        <dbReference type="ARBA" id="ARBA00022782"/>
    </source>
</evidence>
<dbReference type="PANTHER" id="PTHR47695">
    <property type="entry name" value="PID DOMAIN-CONTAINING PROTEIN"/>
    <property type="match status" value="1"/>
</dbReference>
<organism evidence="8 9">
    <name type="scientific">Romanomermis culicivorax</name>
    <name type="common">Nematode worm</name>
    <dbReference type="NCBI Taxonomy" id="13658"/>
    <lineage>
        <taxon>Eukaryota</taxon>
        <taxon>Metazoa</taxon>
        <taxon>Ecdysozoa</taxon>
        <taxon>Nematoda</taxon>
        <taxon>Enoplea</taxon>
        <taxon>Dorylaimia</taxon>
        <taxon>Mermithida</taxon>
        <taxon>Mermithoidea</taxon>
        <taxon>Mermithidae</taxon>
        <taxon>Romanomermis</taxon>
    </lineage>
</organism>
<accession>A0A915HFP5</accession>
<dbReference type="Pfam" id="PF00640">
    <property type="entry name" value="PID"/>
    <property type="match status" value="1"/>
</dbReference>
<evidence type="ECO:0000256" key="1">
    <source>
        <dbReference type="ARBA" id="ARBA00004496"/>
    </source>
</evidence>
<keyword evidence="3" id="KW-0963">Cytoplasm</keyword>
<feature type="compositionally biased region" description="Low complexity" evidence="6">
    <location>
        <begin position="23"/>
        <end position="32"/>
    </location>
</feature>
<evidence type="ECO:0000256" key="2">
    <source>
        <dbReference type="ARBA" id="ARBA00022473"/>
    </source>
</evidence>
<evidence type="ECO:0000259" key="7">
    <source>
        <dbReference type="PROSITE" id="PS01179"/>
    </source>
</evidence>
<name>A0A915HFP5_ROMCU</name>
<dbReference type="Proteomes" id="UP000887565">
    <property type="component" value="Unplaced"/>
</dbReference>
<proteinExistence type="predicted"/>
<keyword evidence="5" id="KW-0221">Differentiation</keyword>
<keyword evidence="8" id="KW-1185">Reference proteome</keyword>
<dbReference type="SMART" id="SM00462">
    <property type="entry name" value="PTB"/>
    <property type="match status" value="1"/>
</dbReference>
<dbReference type="InterPro" id="IPR048561">
    <property type="entry name" value="Dab_PTB"/>
</dbReference>